<keyword evidence="9" id="KW-1185">Reference proteome</keyword>
<evidence type="ECO:0000256" key="5">
    <source>
        <dbReference type="ARBA" id="ARBA00022801"/>
    </source>
</evidence>
<evidence type="ECO:0000256" key="6">
    <source>
        <dbReference type="RuleBase" id="RU364043"/>
    </source>
</evidence>
<feature type="domain" description="Nudix hydrolase" evidence="7">
    <location>
        <begin position="8"/>
        <end position="137"/>
    </location>
</feature>
<dbReference type="InterPro" id="IPR033713">
    <property type="entry name" value="NudJ"/>
</dbReference>
<dbReference type="PROSITE" id="PS00893">
    <property type="entry name" value="NUDIX_BOX"/>
    <property type="match status" value="1"/>
</dbReference>
<keyword evidence="5 6" id="KW-0378">Hydrolase</keyword>
<dbReference type="CDD" id="cd03675">
    <property type="entry name" value="NUDIX_Hydrolase"/>
    <property type="match status" value="1"/>
</dbReference>
<comment type="subunit">
    <text evidence="3 6">Monomer.</text>
</comment>
<dbReference type="PANTHER" id="PTHR43222">
    <property type="entry name" value="NUDIX HYDROLASE 23"/>
    <property type="match status" value="1"/>
</dbReference>
<evidence type="ECO:0000313" key="9">
    <source>
        <dbReference type="Proteomes" id="UP001465153"/>
    </source>
</evidence>
<dbReference type="Proteomes" id="UP001465153">
    <property type="component" value="Unassembled WGS sequence"/>
</dbReference>
<comment type="cofactor">
    <cofactor evidence="1 6">
        <name>Mg(2+)</name>
        <dbReference type="ChEBI" id="CHEBI:18420"/>
    </cofactor>
</comment>
<comment type="caution">
    <text evidence="8">The sequence shown here is derived from an EMBL/GenBank/DDBJ whole genome shotgun (WGS) entry which is preliminary data.</text>
</comment>
<accession>A0ABQ0A997</accession>
<evidence type="ECO:0000259" key="7">
    <source>
        <dbReference type="PROSITE" id="PS51462"/>
    </source>
</evidence>
<keyword evidence="6" id="KW-0460">Magnesium</keyword>
<proteinExistence type="inferred from homology"/>
<name>A0ABQ0A997_9GAMM</name>
<dbReference type="PANTHER" id="PTHR43222:SF11">
    <property type="entry name" value="PHOSPHATASE NUDJ"/>
    <property type="match status" value="1"/>
</dbReference>
<gene>
    <name evidence="6" type="primary">nudJ</name>
    <name evidence="8" type="ORF">NBRC116591_20340</name>
</gene>
<dbReference type="InterPro" id="IPR020084">
    <property type="entry name" value="NUDIX_hydrolase_CS"/>
</dbReference>
<dbReference type="SUPFAM" id="SSF55811">
    <property type="entry name" value="Nudix"/>
    <property type="match status" value="1"/>
</dbReference>
<evidence type="ECO:0000256" key="3">
    <source>
        <dbReference type="ARBA" id="ARBA00011245"/>
    </source>
</evidence>
<dbReference type="InterPro" id="IPR000086">
    <property type="entry name" value="NUDIX_hydrolase_dom"/>
</dbReference>
<evidence type="ECO:0000256" key="4">
    <source>
        <dbReference type="ARBA" id="ARBA00015552"/>
    </source>
</evidence>
<dbReference type="Pfam" id="PF00293">
    <property type="entry name" value="NUDIX"/>
    <property type="match status" value="1"/>
</dbReference>
<evidence type="ECO:0000313" key="8">
    <source>
        <dbReference type="EMBL" id="GAA6168223.1"/>
    </source>
</evidence>
<dbReference type="Gene3D" id="3.90.79.10">
    <property type="entry name" value="Nucleoside Triphosphate Pyrophosphohydrolase"/>
    <property type="match status" value="1"/>
</dbReference>
<dbReference type="InterPro" id="IPR015797">
    <property type="entry name" value="NUDIX_hydrolase-like_dom_sf"/>
</dbReference>
<dbReference type="RefSeq" id="WP_353302900.1">
    <property type="nucleotide sequence ID" value="NZ_BAABWN010000006.1"/>
</dbReference>
<comment type="similarity">
    <text evidence="2 6">Belongs to the Nudix hydrolase family. NudJ subfamily.</text>
</comment>
<organism evidence="8 9">
    <name type="scientific">Sessilibacter corallicola</name>
    <dbReference type="NCBI Taxonomy" id="2904075"/>
    <lineage>
        <taxon>Bacteria</taxon>
        <taxon>Pseudomonadati</taxon>
        <taxon>Pseudomonadota</taxon>
        <taxon>Gammaproteobacteria</taxon>
        <taxon>Cellvibrionales</taxon>
        <taxon>Cellvibrionaceae</taxon>
        <taxon>Sessilibacter</taxon>
    </lineage>
</organism>
<dbReference type="PROSITE" id="PS51462">
    <property type="entry name" value="NUDIX"/>
    <property type="match status" value="1"/>
</dbReference>
<evidence type="ECO:0000256" key="1">
    <source>
        <dbReference type="ARBA" id="ARBA00001946"/>
    </source>
</evidence>
<evidence type="ECO:0000256" key="2">
    <source>
        <dbReference type="ARBA" id="ARBA00007608"/>
    </source>
</evidence>
<sequence>MSDIRSFNPHVTVATIICRDGKFLLVEENINGRICLNQPAGHLEENEGLIEAAVRETFEETGWHVRPDHYLGVCVLKAKNGVTYVRHTFTATAMEFDPNQPLDTGIIGTQWLSLDEIKEKRSQLRSDMVIETSEQYINGNLYPLSVVTSLV</sequence>
<dbReference type="EC" id="3.6.1.-" evidence="6"/>
<dbReference type="GO" id="GO:0016787">
    <property type="term" value="F:hydrolase activity"/>
    <property type="evidence" value="ECO:0007669"/>
    <property type="project" value="UniProtKB-KW"/>
</dbReference>
<dbReference type="EMBL" id="BAABWN010000006">
    <property type="protein sequence ID" value="GAA6168223.1"/>
    <property type="molecule type" value="Genomic_DNA"/>
</dbReference>
<protein>
    <recommendedName>
        <fullName evidence="4 6">Phosphatase NudJ</fullName>
        <ecNumber evidence="6">3.6.1.-</ecNumber>
    </recommendedName>
</protein>
<reference evidence="8 9" key="1">
    <citation type="submission" date="2024-04" db="EMBL/GenBank/DDBJ databases">
        <title>Draft genome sequence of Sessilibacter corallicola NBRC 116591.</title>
        <authorList>
            <person name="Miyakawa T."/>
            <person name="Kusuya Y."/>
            <person name="Miura T."/>
        </authorList>
    </citation>
    <scope>NUCLEOTIDE SEQUENCE [LARGE SCALE GENOMIC DNA]</scope>
    <source>
        <strain evidence="8 9">KU-00831-HH</strain>
    </source>
</reference>